<dbReference type="Gene3D" id="2.70.98.10">
    <property type="match status" value="1"/>
</dbReference>
<dbReference type="SUPFAM" id="SSF74650">
    <property type="entry name" value="Galactose mutarotase-like"/>
    <property type="match status" value="1"/>
</dbReference>
<evidence type="ECO:0000313" key="1">
    <source>
        <dbReference type="EMBL" id="CAI0449314.1"/>
    </source>
</evidence>
<gene>
    <name evidence="1" type="ORF">LITE_LOCUS30120</name>
</gene>
<sequence>MIREQDPSVCRIKGTSFEVITETEDQVEVSFTRTWDPSLQGKQVPLKQRYMPLPDDRIPPRGQPLAYPEAVQLVNPVEAELKGEVDDKYQYSCDNKDNKVHGWICTDPPVGFWQITPSDEFRSGGPVKQNLTSHFISAHYSGEDLVPKIGDGEEWEKVFGPVFMYFNTTPVDASEDPKASLWEDAKAQVQ</sequence>
<protein>
    <submittedName>
        <fullName evidence="1">Uncharacterized protein</fullName>
    </submittedName>
</protein>
<dbReference type="InterPro" id="IPR051850">
    <property type="entry name" value="Polysacch_Lyase_4"/>
</dbReference>
<dbReference type="AlphaFoldDB" id="A0AAV0MTB5"/>
<dbReference type="InterPro" id="IPR011013">
    <property type="entry name" value="Gal_mutarotase_sf_dom"/>
</dbReference>
<reference evidence="1" key="1">
    <citation type="submission" date="2022-08" db="EMBL/GenBank/DDBJ databases">
        <authorList>
            <person name="Gutierrez-Valencia J."/>
        </authorList>
    </citation>
    <scope>NUCLEOTIDE SEQUENCE</scope>
</reference>
<organism evidence="1 2">
    <name type="scientific">Linum tenue</name>
    <dbReference type="NCBI Taxonomy" id="586396"/>
    <lineage>
        <taxon>Eukaryota</taxon>
        <taxon>Viridiplantae</taxon>
        <taxon>Streptophyta</taxon>
        <taxon>Embryophyta</taxon>
        <taxon>Tracheophyta</taxon>
        <taxon>Spermatophyta</taxon>
        <taxon>Magnoliopsida</taxon>
        <taxon>eudicotyledons</taxon>
        <taxon>Gunneridae</taxon>
        <taxon>Pentapetalae</taxon>
        <taxon>rosids</taxon>
        <taxon>fabids</taxon>
        <taxon>Malpighiales</taxon>
        <taxon>Linaceae</taxon>
        <taxon>Linum</taxon>
    </lineage>
</organism>
<evidence type="ECO:0000313" key="2">
    <source>
        <dbReference type="Proteomes" id="UP001154282"/>
    </source>
</evidence>
<dbReference type="PANTHER" id="PTHR32018">
    <property type="entry name" value="RHAMNOGALACTURONATE LYASE FAMILY PROTEIN"/>
    <property type="match status" value="1"/>
</dbReference>
<dbReference type="EMBL" id="CAMGYJ010000007">
    <property type="protein sequence ID" value="CAI0449314.1"/>
    <property type="molecule type" value="Genomic_DNA"/>
</dbReference>
<comment type="caution">
    <text evidence="1">The sequence shown here is derived from an EMBL/GenBank/DDBJ whole genome shotgun (WGS) entry which is preliminary data.</text>
</comment>
<dbReference type="InterPro" id="IPR010325">
    <property type="entry name" value="Rhamnogal_lyase"/>
</dbReference>
<dbReference type="GO" id="GO:0003824">
    <property type="term" value="F:catalytic activity"/>
    <property type="evidence" value="ECO:0007669"/>
    <property type="project" value="InterPro"/>
</dbReference>
<dbReference type="Proteomes" id="UP001154282">
    <property type="component" value="Unassembled WGS sequence"/>
</dbReference>
<keyword evidence="2" id="KW-1185">Reference proteome</keyword>
<dbReference type="InterPro" id="IPR014718">
    <property type="entry name" value="GH-type_carb-bd"/>
</dbReference>
<dbReference type="GO" id="GO:0030246">
    <property type="term" value="F:carbohydrate binding"/>
    <property type="evidence" value="ECO:0007669"/>
    <property type="project" value="InterPro"/>
</dbReference>
<proteinExistence type="predicted"/>
<dbReference type="GO" id="GO:0005975">
    <property type="term" value="P:carbohydrate metabolic process"/>
    <property type="evidence" value="ECO:0007669"/>
    <property type="project" value="InterPro"/>
</dbReference>
<dbReference type="PANTHER" id="PTHR32018:SF1">
    <property type="entry name" value="RHAMNOGALACTURONAN ENDOLYASE"/>
    <property type="match status" value="1"/>
</dbReference>
<accession>A0AAV0MTB5</accession>
<dbReference type="Pfam" id="PF06045">
    <property type="entry name" value="Rhamnogal_lyase"/>
    <property type="match status" value="2"/>
</dbReference>
<name>A0AAV0MTB5_9ROSI</name>